<dbReference type="GO" id="GO:0032993">
    <property type="term" value="C:protein-DNA complex"/>
    <property type="evidence" value="ECO:0007669"/>
    <property type="project" value="TreeGrafter"/>
</dbReference>
<keyword evidence="4" id="KW-0805">Transcription regulation</keyword>
<dbReference type="Gene3D" id="1.10.10.10">
    <property type="entry name" value="Winged helix-like DNA-binding domain superfamily/Winged helix DNA-binding domain"/>
    <property type="match status" value="1"/>
</dbReference>
<dbReference type="FunFam" id="1.10.10.10:FF:000018">
    <property type="entry name" value="DNA-binding response regulator ResD"/>
    <property type="match status" value="1"/>
</dbReference>
<dbReference type="GO" id="GO:0005829">
    <property type="term" value="C:cytosol"/>
    <property type="evidence" value="ECO:0007669"/>
    <property type="project" value="TreeGrafter"/>
</dbReference>
<sequence>MNRILIIEDDTDINNMMAETLEKAGYACTQAFSGTEGILWAEKEQFSLAILDLMLPGLNGEKLLPRLKEKQDIPVIVVSAKDSIDSKVELLTSGAEDYLTKPFDIQELIARVGVQIRRFAKGTKEESRVLSYRELKLNTDSYTASVREMPLELTRQEFKILELLLLHPGKVFSKQDIYDYAWDDIYLGEDKTINVHISNIRKKLKAVTDEEYIETVWGIGFRLR</sequence>
<dbReference type="PANTHER" id="PTHR48111">
    <property type="entry name" value="REGULATOR OF RPOS"/>
    <property type="match status" value="1"/>
</dbReference>
<dbReference type="InterPro" id="IPR036388">
    <property type="entry name" value="WH-like_DNA-bd_sf"/>
</dbReference>
<feature type="domain" description="Response regulatory" evidence="10">
    <location>
        <begin position="3"/>
        <end position="116"/>
    </location>
</feature>
<keyword evidence="5 9" id="KW-0238">DNA-binding</keyword>
<evidence type="ECO:0000256" key="6">
    <source>
        <dbReference type="ARBA" id="ARBA00023163"/>
    </source>
</evidence>
<reference evidence="12" key="1">
    <citation type="submission" date="2020-10" db="EMBL/GenBank/DDBJ databases">
        <authorList>
            <person name="Gilroy R."/>
        </authorList>
    </citation>
    <scope>NUCLEOTIDE SEQUENCE</scope>
    <source>
        <strain evidence="12">ChiSjej3B21-11622</strain>
    </source>
</reference>
<evidence type="ECO:0000259" key="10">
    <source>
        <dbReference type="PROSITE" id="PS50110"/>
    </source>
</evidence>
<keyword evidence="6" id="KW-0804">Transcription</keyword>
<dbReference type="SMART" id="SM00862">
    <property type="entry name" value="Trans_reg_C"/>
    <property type="match status" value="1"/>
</dbReference>
<keyword evidence="2 8" id="KW-0597">Phosphoprotein</keyword>
<organism evidence="12 13">
    <name type="scientific">Candidatus Limivivens merdigallinarum</name>
    <dbReference type="NCBI Taxonomy" id="2840859"/>
    <lineage>
        <taxon>Bacteria</taxon>
        <taxon>Bacillati</taxon>
        <taxon>Bacillota</taxon>
        <taxon>Clostridia</taxon>
        <taxon>Lachnospirales</taxon>
        <taxon>Lachnospiraceae</taxon>
        <taxon>Lachnospiraceae incertae sedis</taxon>
        <taxon>Candidatus Limivivens</taxon>
    </lineage>
</organism>
<dbReference type="GO" id="GO:0000156">
    <property type="term" value="F:phosphorelay response regulator activity"/>
    <property type="evidence" value="ECO:0007669"/>
    <property type="project" value="TreeGrafter"/>
</dbReference>
<evidence type="ECO:0000256" key="2">
    <source>
        <dbReference type="ARBA" id="ARBA00022553"/>
    </source>
</evidence>
<gene>
    <name evidence="12" type="ORF">IAB26_10990</name>
</gene>
<dbReference type="PANTHER" id="PTHR48111:SF2">
    <property type="entry name" value="RESPONSE REGULATOR SAER"/>
    <property type="match status" value="1"/>
</dbReference>
<proteinExistence type="predicted"/>
<dbReference type="GO" id="GO:0000976">
    <property type="term" value="F:transcription cis-regulatory region binding"/>
    <property type="evidence" value="ECO:0007669"/>
    <property type="project" value="TreeGrafter"/>
</dbReference>
<evidence type="ECO:0000313" key="12">
    <source>
        <dbReference type="EMBL" id="HIQ97074.1"/>
    </source>
</evidence>
<evidence type="ECO:0000256" key="5">
    <source>
        <dbReference type="ARBA" id="ARBA00023125"/>
    </source>
</evidence>
<dbReference type="InterPro" id="IPR039420">
    <property type="entry name" value="WalR-like"/>
</dbReference>
<protein>
    <recommendedName>
        <fullName evidence="1">Stage 0 sporulation protein A homolog</fullName>
    </recommendedName>
</protein>
<feature type="domain" description="OmpR/PhoB-type" evidence="11">
    <location>
        <begin position="127"/>
        <end position="224"/>
    </location>
</feature>
<dbReference type="Gene3D" id="6.10.250.690">
    <property type="match status" value="1"/>
</dbReference>
<dbReference type="AlphaFoldDB" id="A0A9D0ZWG5"/>
<evidence type="ECO:0000256" key="9">
    <source>
        <dbReference type="PROSITE-ProRule" id="PRU01091"/>
    </source>
</evidence>
<evidence type="ECO:0000259" key="11">
    <source>
        <dbReference type="PROSITE" id="PS51755"/>
    </source>
</evidence>
<feature type="DNA-binding region" description="OmpR/PhoB-type" evidence="9">
    <location>
        <begin position="127"/>
        <end position="224"/>
    </location>
</feature>
<evidence type="ECO:0000313" key="13">
    <source>
        <dbReference type="Proteomes" id="UP000886886"/>
    </source>
</evidence>
<keyword evidence="3" id="KW-0902">Two-component regulatory system</keyword>
<dbReference type="Pfam" id="PF00072">
    <property type="entry name" value="Response_reg"/>
    <property type="match status" value="1"/>
</dbReference>
<accession>A0A9D0ZWG5</accession>
<dbReference type="Pfam" id="PF00486">
    <property type="entry name" value="Trans_reg_C"/>
    <property type="match status" value="1"/>
</dbReference>
<dbReference type="PROSITE" id="PS50110">
    <property type="entry name" value="RESPONSE_REGULATORY"/>
    <property type="match status" value="1"/>
</dbReference>
<evidence type="ECO:0000256" key="1">
    <source>
        <dbReference type="ARBA" id="ARBA00018672"/>
    </source>
</evidence>
<evidence type="ECO:0000256" key="7">
    <source>
        <dbReference type="ARBA" id="ARBA00024867"/>
    </source>
</evidence>
<feature type="modified residue" description="4-aspartylphosphate" evidence="8">
    <location>
        <position position="52"/>
    </location>
</feature>
<dbReference type="GO" id="GO:0006355">
    <property type="term" value="P:regulation of DNA-templated transcription"/>
    <property type="evidence" value="ECO:0007669"/>
    <property type="project" value="InterPro"/>
</dbReference>
<dbReference type="PROSITE" id="PS51755">
    <property type="entry name" value="OMPR_PHOB"/>
    <property type="match status" value="1"/>
</dbReference>
<evidence type="ECO:0000256" key="4">
    <source>
        <dbReference type="ARBA" id="ARBA00023015"/>
    </source>
</evidence>
<dbReference type="InterPro" id="IPR011006">
    <property type="entry name" value="CheY-like_superfamily"/>
</dbReference>
<dbReference type="CDD" id="cd00383">
    <property type="entry name" value="trans_reg_C"/>
    <property type="match status" value="1"/>
</dbReference>
<reference evidence="12" key="2">
    <citation type="journal article" date="2021" name="PeerJ">
        <title>Extensive microbial diversity within the chicken gut microbiome revealed by metagenomics and culture.</title>
        <authorList>
            <person name="Gilroy R."/>
            <person name="Ravi A."/>
            <person name="Getino M."/>
            <person name="Pursley I."/>
            <person name="Horton D.L."/>
            <person name="Alikhan N.F."/>
            <person name="Baker D."/>
            <person name="Gharbi K."/>
            <person name="Hall N."/>
            <person name="Watson M."/>
            <person name="Adriaenssens E.M."/>
            <person name="Foster-Nyarko E."/>
            <person name="Jarju S."/>
            <person name="Secka A."/>
            <person name="Antonio M."/>
            <person name="Oren A."/>
            <person name="Chaudhuri R.R."/>
            <person name="La Ragione R."/>
            <person name="Hildebrand F."/>
            <person name="Pallen M.J."/>
        </authorList>
    </citation>
    <scope>NUCLEOTIDE SEQUENCE</scope>
    <source>
        <strain evidence="12">ChiSjej3B21-11622</strain>
    </source>
</reference>
<dbReference type="Proteomes" id="UP000886886">
    <property type="component" value="Unassembled WGS sequence"/>
</dbReference>
<evidence type="ECO:0000256" key="8">
    <source>
        <dbReference type="PROSITE-ProRule" id="PRU00169"/>
    </source>
</evidence>
<dbReference type="InterPro" id="IPR001789">
    <property type="entry name" value="Sig_transdc_resp-reg_receiver"/>
</dbReference>
<dbReference type="SMART" id="SM00448">
    <property type="entry name" value="REC"/>
    <property type="match status" value="1"/>
</dbReference>
<dbReference type="SUPFAM" id="SSF52172">
    <property type="entry name" value="CheY-like"/>
    <property type="match status" value="1"/>
</dbReference>
<dbReference type="Gene3D" id="3.40.50.2300">
    <property type="match status" value="1"/>
</dbReference>
<name>A0A9D0ZWG5_9FIRM</name>
<dbReference type="EMBL" id="DVFT01000159">
    <property type="protein sequence ID" value="HIQ97074.1"/>
    <property type="molecule type" value="Genomic_DNA"/>
</dbReference>
<dbReference type="InterPro" id="IPR001867">
    <property type="entry name" value="OmpR/PhoB-type_DNA-bd"/>
</dbReference>
<evidence type="ECO:0000256" key="3">
    <source>
        <dbReference type="ARBA" id="ARBA00023012"/>
    </source>
</evidence>
<comment type="function">
    <text evidence="7">May play the central regulatory role in sporulation. It may be an element of the effector pathway responsible for the activation of sporulation genes in response to nutritional stress. Spo0A may act in concert with spo0H (a sigma factor) to control the expression of some genes that are critical to the sporulation process.</text>
</comment>
<comment type="caution">
    <text evidence="12">The sequence shown here is derived from an EMBL/GenBank/DDBJ whole genome shotgun (WGS) entry which is preliminary data.</text>
</comment>